<organism evidence="2 3">
    <name type="scientific">Mycolicibacterium rhodesiae</name>
    <name type="common">Mycobacterium rhodesiae</name>
    <dbReference type="NCBI Taxonomy" id="36814"/>
    <lineage>
        <taxon>Bacteria</taxon>
        <taxon>Bacillati</taxon>
        <taxon>Actinomycetota</taxon>
        <taxon>Actinomycetes</taxon>
        <taxon>Mycobacteriales</taxon>
        <taxon>Mycobacteriaceae</taxon>
        <taxon>Mycolicibacterium</taxon>
    </lineage>
</organism>
<evidence type="ECO:0000256" key="1">
    <source>
        <dbReference type="SAM" id="Phobius"/>
    </source>
</evidence>
<dbReference type="AlphaFoldDB" id="A0A1X0IM78"/>
<keyword evidence="1" id="KW-1133">Transmembrane helix</keyword>
<name>A0A1X0IM78_MYCRH</name>
<dbReference type="EMBL" id="MVIH01000018">
    <property type="protein sequence ID" value="ORB48714.1"/>
    <property type="molecule type" value="Genomic_DNA"/>
</dbReference>
<evidence type="ECO:0000313" key="3">
    <source>
        <dbReference type="Proteomes" id="UP000192534"/>
    </source>
</evidence>
<protein>
    <submittedName>
        <fullName evidence="2">Uncharacterized protein</fullName>
    </submittedName>
</protein>
<evidence type="ECO:0000313" key="2">
    <source>
        <dbReference type="EMBL" id="ORB48714.1"/>
    </source>
</evidence>
<reference evidence="2 3" key="1">
    <citation type="submission" date="2016-12" db="EMBL/GenBank/DDBJ databases">
        <title>The new phylogeny of genus Mycobacterium.</title>
        <authorList>
            <person name="Tortoli E."/>
            <person name="Trovato A."/>
            <person name="Cirillo D.M."/>
        </authorList>
    </citation>
    <scope>NUCLEOTIDE SEQUENCE [LARGE SCALE GENOMIC DNA]</scope>
    <source>
        <strain evidence="2 3">DSM 44223</strain>
    </source>
</reference>
<feature type="non-terminal residue" evidence="2">
    <location>
        <position position="386"/>
    </location>
</feature>
<keyword evidence="1" id="KW-0472">Membrane</keyword>
<sequence>MDVAVRSYLTAGVAVFGASAIVLAPIQVTPPDLHLVRDRAMSALADVSLSSLEDVIQAINNGWNGVKGGLNALNSAADTAITQFGDALQSTLIAGIGSGNTALQSVVDGLLDGGSTLARAVDNAIAAFPNPQAFIDAVVQAFSNIDVNLGLALQAALNAALNLNLALDLNAEALANALIAGGAALAAAFNAAVAGFPTPADFAAAFEAALSAVNPTLGIVANVITNLTGALGDVVRAAITAKVDMFQAVLTALADSGSALFAAFQAALSAFPNPAAFITTLVQAFTNINANLGLQLMLALQGEIGSVGDLLQALVNGGATLAAAFNAALGDFPTPEAFVNALTGALAALNPTLGVLANAFTTFTGQLATTIQAGIAAGLTGFQALL</sequence>
<accession>A0A1X0IM78</accession>
<comment type="caution">
    <text evidence="2">The sequence shown here is derived from an EMBL/GenBank/DDBJ whole genome shotgun (WGS) entry which is preliminary data.</text>
</comment>
<feature type="transmembrane region" description="Helical" evidence="1">
    <location>
        <begin position="7"/>
        <end position="26"/>
    </location>
</feature>
<dbReference type="Proteomes" id="UP000192534">
    <property type="component" value="Unassembled WGS sequence"/>
</dbReference>
<proteinExistence type="predicted"/>
<keyword evidence="1" id="KW-0812">Transmembrane</keyword>
<keyword evidence="3" id="KW-1185">Reference proteome</keyword>
<gene>
    <name evidence="2" type="ORF">BST42_25150</name>
</gene>